<keyword evidence="14" id="KW-0010">Activator</keyword>
<dbReference type="InterPro" id="IPR001766">
    <property type="entry name" value="Fork_head_dom"/>
</dbReference>
<feature type="region of interest" description="Disordered" evidence="21">
    <location>
        <begin position="423"/>
        <end position="462"/>
    </location>
</feature>
<sequence>MAEVGEDSGARALLALRSAPCSPVLCAAAAAAAFPAAAPPPAPAQPQPPPGPPPPPPPPLPQSAIAGAGSSAGSSGGSSGGSGDAAGSGGAGDEGAAPALVAAAAASVRQSPGPALARLEGREFEFLMRQPSVTIGRNSSQGSVDLSMGLSSFISRRHLQLSFQEPHFYLRCLGKNGVFVDGAFQRRGAPALQLPKQCTFRFPSTAIKIQFTSLYHKEEAPASPLRPLYPQISPLKIHIPEPDLRSMVSPIPSPTGTISVPNSCPASPRGAGSSSYRFVQNVTSDLQLAAEFAAKAASEQQADTSGGDSPKDESKPPFSYAQLIVQAISSAQDRQLTLSGIYAHITKHYPYYRTADKGWQNSIRHNLSLNRYFIKVPRSQEEPGKGSFWRIDPASEAKLVEQAFRKRRQRGVSCFRTPFGPLSSRSAPASPTHPGLMSPRSSGLQTPECLSREGSPIPHDPDFGSKLASVPEYRYSQSAPGSPVSAQPVIMAVPPRPSSLVAKPVAYMPASIVTSQQPAGHAIHVVQQAPTVTMVRVVTTSASSANGYILTSQGSAGSSHDAAGAAVLDLGSEARGLEEKPTIAFATIPAASGVIQTVASQMAPGVPGHTVTILQPATPVTLGQHHLPVRAVTQNGKHAVPTNSLAGNAYALTSPLQLLAAQASSSSPVVVTRVCEVGAKESAAAVPATATTTPATATTASASASSTGEPEVKRSRVEEPSGTATTPAGVIAAAGPQGPGTGE</sequence>
<dbReference type="Pfam" id="PF00250">
    <property type="entry name" value="Forkhead"/>
    <property type="match status" value="1"/>
</dbReference>
<protein>
    <recommendedName>
        <fullName evidence="18">Forkhead box protein K1</fullName>
    </recommendedName>
    <alternativeName>
        <fullName evidence="19">Myocyte nuclear factor</fullName>
    </alternativeName>
</protein>
<evidence type="ECO:0000256" key="14">
    <source>
        <dbReference type="ARBA" id="ARBA00023159"/>
    </source>
</evidence>
<dbReference type="PROSITE" id="PS00657">
    <property type="entry name" value="FORK_HEAD_1"/>
    <property type="match status" value="1"/>
</dbReference>
<evidence type="ECO:0000256" key="13">
    <source>
        <dbReference type="ARBA" id="ARBA00023125"/>
    </source>
</evidence>
<evidence type="ECO:0000256" key="10">
    <source>
        <dbReference type="ARBA" id="ARBA00022786"/>
    </source>
</evidence>
<dbReference type="AlphaFoldDB" id="A0A6J3GC60"/>
<dbReference type="Gene3D" id="1.10.10.10">
    <property type="entry name" value="Winged helix-like DNA-binding domain superfamily/Winged helix DNA-binding domain"/>
    <property type="match status" value="1"/>
</dbReference>
<keyword evidence="10" id="KW-0833">Ubl conjugation pathway</keyword>
<keyword evidence="11" id="KW-0007">Acetylation</keyword>
<dbReference type="PRINTS" id="PR00053">
    <property type="entry name" value="FORKHEAD"/>
</dbReference>
<feature type="compositionally biased region" description="Pro residues" evidence="21">
    <location>
        <begin position="37"/>
        <end position="61"/>
    </location>
</feature>
<keyword evidence="9" id="KW-0221">Differentiation</keyword>
<dbReference type="GO" id="GO:0005737">
    <property type="term" value="C:cytoplasm"/>
    <property type="evidence" value="ECO:0007669"/>
    <property type="project" value="UniProtKB-SubCell"/>
</dbReference>
<keyword evidence="5" id="KW-0963">Cytoplasm</keyword>
<feature type="DNA-binding region" description="Fork-head" evidence="20">
    <location>
        <begin position="315"/>
        <end position="410"/>
    </location>
</feature>
<dbReference type="Proteomes" id="UP000504640">
    <property type="component" value="Unplaced"/>
</dbReference>
<comment type="subunit">
    <text evidence="17">Interacts with SIN3A and SIN3B (via PAH2) to form a complex which represses transcription. Component of SIN3A-, but not SIN3B-, containing multiprotein complexes. Interacts with FOXO4 and MEF2C; both interactions inhibit FOXO4 and MEF2C transactivation activity. Interacts (when phosphorylated) with YWHAE/14-3-3-epsilon; promotes sequestration in the cytoplasm and leads to impaired ability to bind DNA. Interacts with FHL2. Interacts with SRF. Interacts with DVL2 and DVL3; the interaction induces DVL2 nuclear translocation. Interacts with BAP1 (when phosphorylated). Accessory component of the polycomb repressive deubiquitinase (PR-DUB) complex, at least composed of BAP1, one of ASXL1, ASXL2 or (probably) ASXL3 and one of MBD5 or MBD6. The PR-DUB core associates with a number of accessory proteins, including FOXK1, FOXK2, KDM1B, HCFC1 and OGT.</text>
</comment>
<dbReference type="GO" id="GO:0007517">
    <property type="term" value="P:muscle organ development"/>
    <property type="evidence" value="ECO:0007669"/>
    <property type="project" value="UniProtKB-KW"/>
</dbReference>
<keyword evidence="13 20" id="KW-0238">DNA-binding</keyword>
<keyword evidence="15" id="KW-0804">Transcription</keyword>
<evidence type="ECO:0000256" key="3">
    <source>
        <dbReference type="ARBA" id="ARBA00022473"/>
    </source>
</evidence>
<feature type="compositionally biased region" description="Low complexity" evidence="21">
    <location>
        <begin position="683"/>
        <end position="707"/>
    </location>
</feature>
<name>A0A6J3GC60_SAPAP</name>
<evidence type="ECO:0000259" key="23">
    <source>
        <dbReference type="PROSITE" id="PS50039"/>
    </source>
</evidence>
<feature type="domain" description="FHA" evidence="22">
    <location>
        <begin position="133"/>
        <end position="185"/>
    </location>
</feature>
<feature type="compositionally biased region" description="Low complexity" evidence="21">
    <location>
        <begin position="62"/>
        <end position="73"/>
    </location>
</feature>
<dbReference type="GO" id="GO:0030154">
    <property type="term" value="P:cell differentiation"/>
    <property type="evidence" value="ECO:0007669"/>
    <property type="project" value="UniProtKB-KW"/>
</dbReference>
<evidence type="ECO:0000256" key="2">
    <source>
        <dbReference type="ARBA" id="ARBA00004496"/>
    </source>
</evidence>
<keyword evidence="24" id="KW-1185">Reference proteome</keyword>
<keyword evidence="8" id="KW-0597">Phosphoprotein</keyword>
<organism evidence="24 25">
    <name type="scientific">Sapajus apella</name>
    <name type="common">Brown-capped capuchin</name>
    <name type="synonym">Cebus apella</name>
    <dbReference type="NCBI Taxonomy" id="9515"/>
    <lineage>
        <taxon>Eukaryota</taxon>
        <taxon>Metazoa</taxon>
        <taxon>Chordata</taxon>
        <taxon>Craniata</taxon>
        <taxon>Vertebrata</taxon>
        <taxon>Euteleostomi</taxon>
        <taxon>Mammalia</taxon>
        <taxon>Eutheria</taxon>
        <taxon>Euarchontoglires</taxon>
        <taxon>Primates</taxon>
        <taxon>Haplorrhini</taxon>
        <taxon>Platyrrhini</taxon>
        <taxon>Cebidae</taxon>
        <taxon>Cebinae</taxon>
        <taxon>Sapajus</taxon>
    </lineage>
</organism>
<evidence type="ECO:0000256" key="17">
    <source>
        <dbReference type="ARBA" id="ARBA00064909"/>
    </source>
</evidence>
<keyword evidence="16 20" id="KW-0539">Nucleus</keyword>
<evidence type="ECO:0000313" key="25">
    <source>
        <dbReference type="RefSeq" id="XP_032115481.1"/>
    </source>
</evidence>
<dbReference type="GO" id="GO:0045893">
    <property type="term" value="P:positive regulation of DNA-templated transcription"/>
    <property type="evidence" value="ECO:0007669"/>
    <property type="project" value="UniProtKB-ARBA"/>
</dbReference>
<feature type="domain" description="Fork-head" evidence="23">
    <location>
        <begin position="315"/>
        <end position="410"/>
    </location>
</feature>
<evidence type="ECO:0000256" key="7">
    <source>
        <dbReference type="ARBA" id="ARBA00022541"/>
    </source>
</evidence>
<keyword evidence="12" id="KW-0805">Transcription regulation</keyword>
<evidence type="ECO:0000256" key="6">
    <source>
        <dbReference type="ARBA" id="ARBA00022491"/>
    </source>
</evidence>
<feature type="region of interest" description="Disordered" evidence="21">
    <location>
        <begin position="35"/>
        <end position="95"/>
    </location>
</feature>
<dbReference type="GO" id="GO:0000978">
    <property type="term" value="F:RNA polymerase II cis-regulatory region sequence-specific DNA binding"/>
    <property type="evidence" value="ECO:0007669"/>
    <property type="project" value="TreeGrafter"/>
</dbReference>
<dbReference type="PROSITE" id="PS00658">
    <property type="entry name" value="FORK_HEAD_2"/>
    <property type="match status" value="1"/>
</dbReference>
<evidence type="ECO:0000256" key="20">
    <source>
        <dbReference type="PROSITE-ProRule" id="PRU00089"/>
    </source>
</evidence>
<evidence type="ECO:0000256" key="8">
    <source>
        <dbReference type="ARBA" id="ARBA00022553"/>
    </source>
</evidence>
<dbReference type="SMART" id="SM00339">
    <property type="entry name" value="FH"/>
    <property type="match status" value="1"/>
</dbReference>
<evidence type="ECO:0000256" key="1">
    <source>
        <dbReference type="ARBA" id="ARBA00004123"/>
    </source>
</evidence>
<evidence type="ECO:0000256" key="5">
    <source>
        <dbReference type="ARBA" id="ARBA00022490"/>
    </source>
</evidence>
<feature type="region of interest" description="Disordered" evidence="21">
    <location>
        <begin position="683"/>
        <end position="743"/>
    </location>
</feature>
<keyword evidence="6" id="KW-0678">Repressor</keyword>
<dbReference type="InterPro" id="IPR036388">
    <property type="entry name" value="WH-like_DNA-bd_sf"/>
</dbReference>
<evidence type="ECO:0000256" key="21">
    <source>
        <dbReference type="SAM" id="MobiDB-lite"/>
    </source>
</evidence>
<reference evidence="25" key="1">
    <citation type="submission" date="2025-08" db="UniProtKB">
        <authorList>
            <consortium name="RefSeq"/>
        </authorList>
    </citation>
    <scope>IDENTIFICATION</scope>
    <source>
        <tissue evidence="25">Blood</tissue>
    </source>
</reference>
<evidence type="ECO:0000259" key="22">
    <source>
        <dbReference type="PROSITE" id="PS50006"/>
    </source>
</evidence>
<feature type="compositionally biased region" description="Gly residues" evidence="21">
    <location>
        <begin position="74"/>
        <end position="93"/>
    </location>
</feature>
<dbReference type="FunFam" id="2.60.200.20:FF:000049">
    <property type="entry name" value="Forkhead box protein K1"/>
    <property type="match status" value="1"/>
</dbReference>
<dbReference type="CDD" id="cd20054">
    <property type="entry name" value="FH_FOXK1"/>
    <property type="match status" value="1"/>
</dbReference>
<evidence type="ECO:0000313" key="24">
    <source>
        <dbReference type="Proteomes" id="UP000504640"/>
    </source>
</evidence>
<dbReference type="FunFam" id="1.10.10.10:FF:000030">
    <property type="entry name" value="Forkhead box protein K2"/>
    <property type="match status" value="1"/>
</dbReference>
<dbReference type="GO" id="GO:0045892">
    <property type="term" value="P:negative regulation of DNA-templated transcription"/>
    <property type="evidence" value="ECO:0007669"/>
    <property type="project" value="UniProtKB-ARBA"/>
</dbReference>
<feature type="compositionally biased region" description="Basic and acidic residues" evidence="21">
    <location>
        <begin position="710"/>
        <end position="719"/>
    </location>
</feature>
<dbReference type="SUPFAM" id="SSF46785">
    <property type="entry name" value="Winged helix' DNA-binding domain"/>
    <property type="match status" value="1"/>
</dbReference>
<dbReference type="Pfam" id="PF00498">
    <property type="entry name" value="FHA"/>
    <property type="match status" value="1"/>
</dbReference>
<dbReference type="InterPro" id="IPR030456">
    <property type="entry name" value="TF_fork_head_CS_2"/>
</dbReference>
<keyword evidence="3" id="KW-0217">Developmental protein</keyword>
<dbReference type="CDD" id="cd22722">
    <property type="entry name" value="FHA_FOXK1"/>
    <property type="match status" value="1"/>
</dbReference>
<dbReference type="RefSeq" id="XP_032115481.1">
    <property type="nucleotide sequence ID" value="XM_032259590.1"/>
</dbReference>
<dbReference type="SUPFAM" id="SSF49879">
    <property type="entry name" value="SMAD/FHA domain"/>
    <property type="match status" value="1"/>
</dbReference>
<keyword evidence="4" id="KW-0488">Methylation</keyword>
<evidence type="ECO:0000256" key="18">
    <source>
        <dbReference type="ARBA" id="ARBA00072762"/>
    </source>
</evidence>
<evidence type="ECO:0000256" key="9">
    <source>
        <dbReference type="ARBA" id="ARBA00022782"/>
    </source>
</evidence>
<dbReference type="InterPro" id="IPR008984">
    <property type="entry name" value="SMAD_FHA_dom_sf"/>
</dbReference>
<dbReference type="PANTHER" id="PTHR45881:SF4">
    <property type="entry name" value="FORKHEAD BOX PROTEIN K1"/>
    <property type="match status" value="1"/>
</dbReference>
<evidence type="ECO:0000256" key="15">
    <source>
        <dbReference type="ARBA" id="ARBA00023163"/>
    </source>
</evidence>
<keyword evidence="7" id="KW-0517">Myogenesis</keyword>
<dbReference type="PANTHER" id="PTHR45881">
    <property type="entry name" value="CHECKPOINT SUPPRESSOR 1-LIKE, ISOFORM A-RELATED"/>
    <property type="match status" value="1"/>
</dbReference>
<dbReference type="SMART" id="SM00240">
    <property type="entry name" value="FHA"/>
    <property type="match status" value="1"/>
</dbReference>
<evidence type="ECO:0000256" key="19">
    <source>
        <dbReference type="ARBA" id="ARBA00082370"/>
    </source>
</evidence>
<dbReference type="GO" id="GO:0000981">
    <property type="term" value="F:DNA-binding transcription factor activity, RNA polymerase II-specific"/>
    <property type="evidence" value="ECO:0007669"/>
    <property type="project" value="TreeGrafter"/>
</dbReference>
<comment type="subcellular location">
    <subcellularLocation>
        <location evidence="2">Cytoplasm</location>
    </subcellularLocation>
    <subcellularLocation>
        <location evidence="1 20">Nucleus</location>
    </subcellularLocation>
</comment>
<dbReference type="InterPro" id="IPR047394">
    <property type="entry name" value="FH_FOXK1"/>
</dbReference>
<evidence type="ECO:0000256" key="11">
    <source>
        <dbReference type="ARBA" id="ARBA00022990"/>
    </source>
</evidence>
<dbReference type="InterPro" id="IPR036390">
    <property type="entry name" value="WH_DNA-bd_sf"/>
</dbReference>
<evidence type="ECO:0000256" key="12">
    <source>
        <dbReference type="ARBA" id="ARBA00023015"/>
    </source>
</evidence>
<proteinExistence type="predicted"/>
<evidence type="ECO:0000256" key="4">
    <source>
        <dbReference type="ARBA" id="ARBA00022481"/>
    </source>
</evidence>
<dbReference type="PROSITE" id="PS50006">
    <property type="entry name" value="FHA_DOMAIN"/>
    <property type="match status" value="1"/>
</dbReference>
<dbReference type="Gene3D" id="2.60.200.20">
    <property type="match status" value="1"/>
</dbReference>
<dbReference type="InterPro" id="IPR018122">
    <property type="entry name" value="TF_fork_head_CS_1"/>
</dbReference>
<dbReference type="GeneID" id="116537443"/>
<feature type="region of interest" description="Disordered" evidence="21">
    <location>
        <begin position="297"/>
        <end position="316"/>
    </location>
</feature>
<dbReference type="PROSITE" id="PS50039">
    <property type="entry name" value="FORK_HEAD_3"/>
    <property type="match status" value="1"/>
</dbReference>
<evidence type="ECO:0000256" key="16">
    <source>
        <dbReference type="ARBA" id="ARBA00023242"/>
    </source>
</evidence>
<dbReference type="GO" id="GO:0005634">
    <property type="term" value="C:nucleus"/>
    <property type="evidence" value="ECO:0007669"/>
    <property type="project" value="UniProtKB-SubCell"/>
</dbReference>
<dbReference type="InterPro" id="IPR000253">
    <property type="entry name" value="FHA_dom"/>
</dbReference>
<dbReference type="CTD" id="221937"/>
<gene>
    <name evidence="25" type="primary">FOXK1</name>
</gene>
<accession>A0A6J3GC60</accession>